<dbReference type="PANTHER" id="PTHR38774:SF1">
    <property type="entry name" value="CYTOPLASMIC PROTEIN"/>
    <property type="match status" value="1"/>
</dbReference>
<gene>
    <name evidence="1" type="ORF">MNBD_GAMMA13-449</name>
</gene>
<reference evidence="1" key="1">
    <citation type="submission" date="2018-06" db="EMBL/GenBank/DDBJ databases">
        <authorList>
            <person name="Zhirakovskaya E."/>
        </authorList>
    </citation>
    <scope>NUCLEOTIDE SEQUENCE</scope>
</reference>
<sequence>MRYTGKHKVHPGVRARDLPALMELYELNYIQLRQLVPDLDAIQERSISRVPGALSLYLSIQERCKYTTTLHLTYLFKDEGEEFLAPDIVVRLYHDAQVAEVISRGGRRGRRHAEYDRFHHQYSIETKWCTNRFLHKWLGFCLHYGHTFSPAREQLVEALQSIENEQALSLES</sequence>
<dbReference type="EMBL" id="UOFK01000004">
    <property type="protein sequence ID" value="VAW71525.1"/>
    <property type="molecule type" value="Genomic_DNA"/>
</dbReference>
<evidence type="ECO:0000313" key="1">
    <source>
        <dbReference type="EMBL" id="VAW71525.1"/>
    </source>
</evidence>
<dbReference type="InterPro" id="IPR009659">
    <property type="entry name" value="DUF1249"/>
</dbReference>
<protein>
    <recommendedName>
        <fullName evidence="2">DUF1249 domain-containing protein</fullName>
    </recommendedName>
</protein>
<evidence type="ECO:0008006" key="2">
    <source>
        <dbReference type="Google" id="ProtNLM"/>
    </source>
</evidence>
<accession>A0A3B0XT17</accession>
<dbReference type="AlphaFoldDB" id="A0A3B0XT17"/>
<name>A0A3B0XT17_9ZZZZ</name>
<proteinExistence type="predicted"/>
<dbReference type="Pfam" id="PF06853">
    <property type="entry name" value="DUF1249"/>
    <property type="match status" value="1"/>
</dbReference>
<organism evidence="1">
    <name type="scientific">hydrothermal vent metagenome</name>
    <dbReference type="NCBI Taxonomy" id="652676"/>
    <lineage>
        <taxon>unclassified sequences</taxon>
        <taxon>metagenomes</taxon>
        <taxon>ecological metagenomes</taxon>
    </lineage>
</organism>
<dbReference type="PANTHER" id="PTHR38774">
    <property type="entry name" value="CYTOPLASMIC PROTEIN-RELATED"/>
    <property type="match status" value="1"/>
</dbReference>